<name>A0A439CWA7_9PEZI</name>
<evidence type="ECO:0000313" key="3">
    <source>
        <dbReference type="Proteomes" id="UP000286045"/>
    </source>
</evidence>
<organism evidence="2 3">
    <name type="scientific">Xylaria grammica</name>
    <dbReference type="NCBI Taxonomy" id="363999"/>
    <lineage>
        <taxon>Eukaryota</taxon>
        <taxon>Fungi</taxon>
        <taxon>Dikarya</taxon>
        <taxon>Ascomycota</taxon>
        <taxon>Pezizomycotina</taxon>
        <taxon>Sordariomycetes</taxon>
        <taxon>Xylariomycetidae</taxon>
        <taxon>Xylariales</taxon>
        <taxon>Xylariaceae</taxon>
        <taxon>Xylaria</taxon>
    </lineage>
</organism>
<evidence type="ECO:0000313" key="2">
    <source>
        <dbReference type="EMBL" id="RWA06509.1"/>
    </source>
</evidence>
<protein>
    <submittedName>
        <fullName evidence="2">Uncharacterized protein</fullName>
    </submittedName>
</protein>
<dbReference type="Proteomes" id="UP000286045">
    <property type="component" value="Unassembled WGS sequence"/>
</dbReference>
<dbReference type="AlphaFoldDB" id="A0A439CWA7"/>
<proteinExistence type="predicted"/>
<feature type="region of interest" description="Disordered" evidence="1">
    <location>
        <begin position="1"/>
        <end position="98"/>
    </location>
</feature>
<gene>
    <name evidence="2" type="ORF">EKO27_g8590</name>
</gene>
<dbReference type="STRING" id="363999.A0A439CWA7"/>
<sequence>MLSVLRGAATSPSSEHHRSITTFLESRLEERQRSLSNRPPPRPSSYNPKSTATHPDTLPLLTKVSPPPNPSDPESRPVYATPHRPRPQSELGGTGRRKIPRLDLANDFPFLRLTKPQPAILSRVLGQKVSRRAERGEAVGFLKDEAIPDAVLEDEWDATIAQLRREEDGSLLWNGKLGKLRSIEPEQRRRGRHDVGTEIPYAHTVRQGMKEILDTLTRERADQIARAEAMRQLIIREKSLAAQEKAQRAAEKRARWETRMFELHGAGWRDLFPNLKESERAVQR</sequence>
<keyword evidence="3" id="KW-1185">Reference proteome</keyword>
<comment type="caution">
    <text evidence="2">The sequence shown here is derived from an EMBL/GenBank/DDBJ whole genome shotgun (WGS) entry which is preliminary data.</text>
</comment>
<accession>A0A439CWA7</accession>
<reference evidence="2 3" key="1">
    <citation type="submission" date="2018-12" db="EMBL/GenBank/DDBJ databases">
        <title>Draft genome sequence of Xylaria grammica IHI A82.</title>
        <authorList>
            <person name="Buettner E."/>
            <person name="Kellner H."/>
        </authorList>
    </citation>
    <scope>NUCLEOTIDE SEQUENCE [LARGE SCALE GENOMIC DNA]</scope>
    <source>
        <strain evidence="2 3">IHI A82</strain>
    </source>
</reference>
<evidence type="ECO:0000256" key="1">
    <source>
        <dbReference type="SAM" id="MobiDB-lite"/>
    </source>
</evidence>
<dbReference type="EMBL" id="RYZI01000330">
    <property type="protein sequence ID" value="RWA06509.1"/>
    <property type="molecule type" value="Genomic_DNA"/>
</dbReference>